<evidence type="ECO:0000256" key="3">
    <source>
        <dbReference type="ARBA" id="ARBA00022475"/>
    </source>
</evidence>
<evidence type="ECO:0000256" key="5">
    <source>
        <dbReference type="ARBA" id="ARBA00022989"/>
    </source>
</evidence>
<protein>
    <submittedName>
        <fullName evidence="11">OmpA family protein</fullName>
    </submittedName>
</protein>
<name>A0ABW8K874_9GAMM</name>
<dbReference type="InterPro" id="IPR050330">
    <property type="entry name" value="Bact_OuterMem_StrucFunc"/>
</dbReference>
<proteinExistence type="inferred from homology"/>
<dbReference type="PANTHER" id="PTHR30329:SF21">
    <property type="entry name" value="LIPOPROTEIN YIAD-RELATED"/>
    <property type="match status" value="1"/>
</dbReference>
<evidence type="ECO:0000259" key="10">
    <source>
        <dbReference type="PROSITE" id="PS51123"/>
    </source>
</evidence>
<dbReference type="InterPro" id="IPR036737">
    <property type="entry name" value="OmpA-like_sf"/>
</dbReference>
<dbReference type="InterPro" id="IPR025713">
    <property type="entry name" value="MotB-like_N_dom"/>
</dbReference>
<comment type="subcellular location">
    <subcellularLocation>
        <location evidence="1">Cell membrane</location>
        <topology evidence="1">Single-pass membrane protein</topology>
    </subcellularLocation>
</comment>
<organism evidence="11 12">
    <name type="scientific">Dyella koreensis</name>
    <dbReference type="NCBI Taxonomy" id="311235"/>
    <lineage>
        <taxon>Bacteria</taxon>
        <taxon>Pseudomonadati</taxon>
        <taxon>Pseudomonadota</taxon>
        <taxon>Gammaproteobacteria</taxon>
        <taxon>Lysobacterales</taxon>
        <taxon>Rhodanobacteraceae</taxon>
        <taxon>Dyella</taxon>
    </lineage>
</organism>
<keyword evidence="6 7" id="KW-0472">Membrane</keyword>
<dbReference type="EMBL" id="JADIKD010000011">
    <property type="protein sequence ID" value="MFK2918157.1"/>
    <property type="molecule type" value="Genomic_DNA"/>
</dbReference>
<feature type="region of interest" description="Disordered" evidence="8">
    <location>
        <begin position="89"/>
        <end position="111"/>
    </location>
</feature>
<keyword evidence="4 9" id="KW-0812">Transmembrane</keyword>
<feature type="region of interest" description="Disordered" evidence="8">
    <location>
        <begin position="1"/>
        <end position="27"/>
    </location>
</feature>
<evidence type="ECO:0000256" key="1">
    <source>
        <dbReference type="ARBA" id="ARBA00004162"/>
    </source>
</evidence>
<dbReference type="Pfam" id="PF00691">
    <property type="entry name" value="OmpA"/>
    <property type="match status" value="1"/>
</dbReference>
<keyword evidence="3" id="KW-1003">Cell membrane</keyword>
<evidence type="ECO:0000313" key="12">
    <source>
        <dbReference type="Proteomes" id="UP001620408"/>
    </source>
</evidence>
<evidence type="ECO:0000313" key="11">
    <source>
        <dbReference type="EMBL" id="MFK2918157.1"/>
    </source>
</evidence>
<reference evidence="11 12" key="1">
    <citation type="submission" date="2020-10" db="EMBL/GenBank/DDBJ databases">
        <title>Phylogeny of dyella-like bacteria.</title>
        <authorList>
            <person name="Fu J."/>
        </authorList>
    </citation>
    <scope>NUCLEOTIDE SEQUENCE [LARGE SCALE GENOMIC DNA]</scope>
    <source>
        <strain evidence="11 12">BB4</strain>
    </source>
</reference>
<dbReference type="CDD" id="cd07185">
    <property type="entry name" value="OmpA_C-like"/>
    <property type="match status" value="1"/>
</dbReference>
<evidence type="ECO:0000256" key="4">
    <source>
        <dbReference type="ARBA" id="ARBA00022692"/>
    </source>
</evidence>
<feature type="transmembrane region" description="Helical" evidence="9">
    <location>
        <begin position="35"/>
        <end position="55"/>
    </location>
</feature>
<evidence type="ECO:0000256" key="7">
    <source>
        <dbReference type="PROSITE-ProRule" id="PRU00473"/>
    </source>
</evidence>
<comment type="similarity">
    <text evidence="2">Belongs to the MotB family.</text>
</comment>
<gene>
    <name evidence="11" type="ORF">ISS97_12865</name>
</gene>
<dbReference type="Proteomes" id="UP001620408">
    <property type="component" value="Unassembled WGS sequence"/>
</dbReference>
<evidence type="ECO:0000256" key="6">
    <source>
        <dbReference type="ARBA" id="ARBA00023136"/>
    </source>
</evidence>
<evidence type="ECO:0000256" key="9">
    <source>
        <dbReference type="SAM" id="Phobius"/>
    </source>
</evidence>
<accession>A0ABW8K874</accession>
<dbReference type="Gene3D" id="3.30.1330.60">
    <property type="entry name" value="OmpA-like domain"/>
    <property type="match status" value="1"/>
</dbReference>
<evidence type="ECO:0000256" key="8">
    <source>
        <dbReference type="SAM" id="MobiDB-lite"/>
    </source>
</evidence>
<feature type="domain" description="OmpA-like" evidence="10">
    <location>
        <begin position="150"/>
        <end position="267"/>
    </location>
</feature>
<dbReference type="RefSeq" id="WP_379983911.1">
    <property type="nucleotide sequence ID" value="NZ_JADIKD010000011.1"/>
</dbReference>
<dbReference type="PANTHER" id="PTHR30329">
    <property type="entry name" value="STATOR ELEMENT OF FLAGELLAR MOTOR COMPLEX"/>
    <property type="match status" value="1"/>
</dbReference>
<comment type="caution">
    <text evidence="11">The sequence shown here is derived from an EMBL/GenBank/DDBJ whole genome shotgun (WGS) entry which is preliminary data.</text>
</comment>
<dbReference type="PROSITE" id="PS51123">
    <property type="entry name" value="OMPA_2"/>
    <property type="match status" value="1"/>
</dbReference>
<dbReference type="InterPro" id="IPR006665">
    <property type="entry name" value="OmpA-like"/>
</dbReference>
<keyword evidence="5 9" id="KW-1133">Transmembrane helix</keyword>
<sequence>MSETPAKAGRKQQETIVKKVSRRGHHDDHGGTWKVAFADFCLALLCLFMVLWVLGARDEQETRIKLAISAIYDRSSGIFDGDLPHLERSVVDPLNSQPPPREGELSGPDRLGYESGEELKQLAAEVEKLGRDANLQNNLQAVMTPSGLRVMLHDTHRRGIFELGSALPERRFEELMRRMGELFAKVGNPLLVVGHTDAVPFRDPGMRSNWHLSADRAMAARNSLLKGGMPAERLLQVVGMADRAPLDMADPRAALNRRIEFLLLTRQRARQLVQMFGTPDEVKPLIDGVDAVHTTKAMDAGDV</sequence>
<keyword evidence="12" id="KW-1185">Reference proteome</keyword>
<dbReference type="SUPFAM" id="SSF103088">
    <property type="entry name" value="OmpA-like"/>
    <property type="match status" value="1"/>
</dbReference>
<dbReference type="Pfam" id="PF13677">
    <property type="entry name" value="MotB_plug"/>
    <property type="match status" value="1"/>
</dbReference>
<evidence type="ECO:0000256" key="2">
    <source>
        <dbReference type="ARBA" id="ARBA00008914"/>
    </source>
</evidence>